<keyword evidence="4" id="KW-1003">Cell membrane</keyword>
<keyword evidence="3 10" id="KW-0813">Transport</keyword>
<proteinExistence type="inferred from homology"/>
<dbReference type="Proteomes" id="UP000885832">
    <property type="component" value="Unassembled WGS sequence"/>
</dbReference>
<feature type="domain" description="GspL cytoplasmic actin-ATPase-like" evidence="11">
    <location>
        <begin position="39"/>
        <end position="234"/>
    </location>
</feature>
<reference evidence="13" key="1">
    <citation type="journal article" date="2020" name="mSystems">
        <title>Genome- and Community-Level Interaction Insights into Carbon Utilization and Element Cycling Functions of Hydrothermarchaeota in Hydrothermal Sediment.</title>
        <authorList>
            <person name="Zhou Z."/>
            <person name="Liu Y."/>
            <person name="Xu W."/>
            <person name="Pan J."/>
            <person name="Luo Z.H."/>
            <person name="Li M."/>
        </authorList>
    </citation>
    <scope>NUCLEOTIDE SEQUENCE [LARGE SCALE GENOMIC DNA]</scope>
    <source>
        <strain evidence="13">HyVt-505</strain>
    </source>
</reference>
<comment type="subcellular location">
    <subcellularLocation>
        <location evidence="1">Cell inner membrane</location>
        <topology evidence="1">Single-pass membrane protein</topology>
    </subcellularLocation>
</comment>
<dbReference type="InterPro" id="IPR007812">
    <property type="entry name" value="T2SS_protein-GspL"/>
</dbReference>
<dbReference type="Pfam" id="PF12693">
    <property type="entry name" value="GspL_C"/>
    <property type="match status" value="1"/>
</dbReference>
<comment type="function">
    <text evidence="10">Inner membrane component of the type II secretion system required for the energy-dependent secretion of extracellular factors such as proteases and toxins from the periplasm.</text>
</comment>
<dbReference type="GO" id="GO:0005886">
    <property type="term" value="C:plasma membrane"/>
    <property type="evidence" value="ECO:0007669"/>
    <property type="project" value="UniProtKB-SubCell"/>
</dbReference>
<dbReference type="Gene3D" id="3.30.1360.100">
    <property type="entry name" value="General secretion pathway protein M, EpsM"/>
    <property type="match status" value="1"/>
</dbReference>
<dbReference type="AlphaFoldDB" id="A0A832N5C2"/>
<keyword evidence="6" id="KW-0812">Transmembrane</keyword>
<comment type="caution">
    <text evidence="13">The sequence shown here is derived from an EMBL/GenBank/DDBJ whole genome shotgun (WGS) entry which is preliminary data.</text>
</comment>
<organism evidence="13">
    <name type="scientific">Candidatus Tenderia electrophaga</name>
    <dbReference type="NCBI Taxonomy" id="1748243"/>
    <lineage>
        <taxon>Bacteria</taxon>
        <taxon>Pseudomonadati</taxon>
        <taxon>Pseudomonadota</taxon>
        <taxon>Gammaproteobacteria</taxon>
        <taxon>Candidatus Tenderiales</taxon>
        <taxon>Candidatus Tenderiaceae</taxon>
        <taxon>Candidatus Tenderia</taxon>
    </lineage>
</organism>
<evidence type="ECO:0000259" key="11">
    <source>
        <dbReference type="Pfam" id="PF05134"/>
    </source>
</evidence>
<dbReference type="PIRSF" id="PIRSF015761">
    <property type="entry name" value="Protein_L"/>
    <property type="match status" value="1"/>
</dbReference>
<evidence type="ECO:0000256" key="1">
    <source>
        <dbReference type="ARBA" id="ARBA00004377"/>
    </source>
</evidence>
<dbReference type="Gene3D" id="3.30.420.380">
    <property type="match status" value="1"/>
</dbReference>
<name>A0A832N5C2_9GAMM</name>
<dbReference type="EMBL" id="DRNF01000273">
    <property type="protein sequence ID" value="HHJ80842.1"/>
    <property type="molecule type" value="Genomic_DNA"/>
</dbReference>
<evidence type="ECO:0000256" key="4">
    <source>
        <dbReference type="ARBA" id="ARBA00022475"/>
    </source>
</evidence>
<keyword evidence="8" id="KW-1133">Transmembrane helix</keyword>
<keyword evidence="7 10" id="KW-0653">Protein transport</keyword>
<evidence type="ECO:0000256" key="3">
    <source>
        <dbReference type="ARBA" id="ARBA00022448"/>
    </source>
</evidence>
<dbReference type="Pfam" id="PF05134">
    <property type="entry name" value="T2SSL"/>
    <property type="match status" value="1"/>
</dbReference>
<evidence type="ECO:0000256" key="7">
    <source>
        <dbReference type="ARBA" id="ARBA00022927"/>
    </source>
</evidence>
<dbReference type="GO" id="GO:0009276">
    <property type="term" value="C:Gram-negative-bacterium-type cell wall"/>
    <property type="evidence" value="ECO:0007669"/>
    <property type="project" value="InterPro"/>
</dbReference>
<protein>
    <recommendedName>
        <fullName evidence="10">Type II secretion system protein L</fullName>
        <shortName evidence="10">T2SS protein L</shortName>
    </recommendedName>
</protein>
<dbReference type="NCBIfam" id="TIGR01709">
    <property type="entry name" value="typeII_sec_gspL"/>
    <property type="match status" value="1"/>
</dbReference>
<gene>
    <name evidence="13" type="primary">gspL</name>
    <name evidence="13" type="ORF">ENJ65_04335</name>
</gene>
<comment type="similarity">
    <text evidence="2 10">Belongs to the GSP L family.</text>
</comment>
<dbReference type="InterPro" id="IPR024230">
    <property type="entry name" value="GspL_cyto_dom"/>
</dbReference>
<keyword evidence="9" id="KW-0472">Membrane</keyword>
<evidence type="ECO:0000256" key="2">
    <source>
        <dbReference type="ARBA" id="ARBA00005318"/>
    </source>
</evidence>
<evidence type="ECO:0000256" key="5">
    <source>
        <dbReference type="ARBA" id="ARBA00022519"/>
    </source>
</evidence>
<keyword evidence="5" id="KW-0997">Cell inner membrane</keyword>
<evidence type="ECO:0000256" key="10">
    <source>
        <dbReference type="PIRNR" id="PIRNR015761"/>
    </source>
</evidence>
<accession>A0A832N5C2</accession>
<dbReference type="GO" id="GO:0015627">
    <property type="term" value="C:type II protein secretion system complex"/>
    <property type="evidence" value="ECO:0007669"/>
    <property type="project" value="InterPro"/>
</dbReference>
<dbReference type="CDD" id="cd24017">
    <property type="entry name" value="ASKHA_T2SSL_N"/>
    <property type="match status" value="1"/>
</dbReference>
<evidence type="ECO:0000256" key="6">
    <source>
        <dbReference type="ARBA" id="ARBA00022692"/>
    </source>
</evidence>
<evidence type="ECO:0000259" key="12">
    <source>
        <dbReference type="Pfam" id="PF12693"/>
    </source>
</evidence>
<dbReference type="InterPro" id="IPR025691">
    <property type="entry name" value="GspL_pp_dom"/>
</dbReference>
<evidence type="ECO:0000313" key="13">
    <source>
        <dbReference type="EMBL" id="HHJ80842.1"/>
    </source>
</evidence>
<evidence type="ECO:0000256" key="9">
    <source>
        <dbReference type="ARBA" id="ARBA00023136"/>
    </source>
</evidence>
<dbReference type="Gene3D" id="3.30.420.370">
    <property type="match status" value="1"/>
</dbReference>
<evidence type="ECO:0000256" key="8">
    <source>
        <dbReference type="ARBA" id="ARBA00022989"/>
    </source>
</evidence>
<feature type="domain" description="GspL periplasmic" evidence="12">
    <location>
        <begin position="239"/>
        <end position="394"/>
    </location>
</feature>
<sequence length="398" mass="43403">MPMFIYLESADSASWARLSADGAVQGSGQGPLTGIDCSGQRVIVLVPGEDVLLCRAEVPGQKQRLLAQAVPYALEELLIDDVEEQHFALGASRGDQVNVAVVSHTRMQQWQAQLQQAGIEADQIVVDVLAVPLAANSWPLLQFNQRLLLRSGEQSGMVLDANTASLSLKALLAEAGESRPGSIKCLDFSGTGLDLPELDAELVLEPASGLPILTMAAACLEQKTINLLQGQYSRRERISKYWRPWRTAAALLAVFIVVQFGIGVVDQQRLAAEKTALLADIEQIYRQAFPEARKVVNARLQMERALKSLRGGSTTNEGFSALLARVGEQFKQSDSLKIQRLSYKNGQLDVALFIADLQQLDQLKQRLVDKAGMQVEIQSATAKDDRVEARMRIKGAAS</sequence>
<dbReference type="InterPro" id="IPR043129">
    <property type="entry name" value="ATPase_NBD"/>
</dbReference>
<dbReference type="SUPFAM" id="SSF53067">
    <property type="entry name" value="Actin-like ATPase domain"/>
    <property type="match status" value="2"/>
</dbReference>
<dbReference type="GO" id="GO:0015628">
    <property type="term" value="P:protein secretion by the type II secretion system"/>
    <property type="evidence" value="ECO:0007669"/>
    <property type="project" value="InterPro"/>
</dbReference>